<organism evidence="2 3">
    <name type="scientific">Tritrichomonas foetus</name>
    <dbReference type="NCBI Taxonomy" id="1144522"/>
    <lineage>
        <taxon>Eukaryota</taxon>
        <taxon>Metamonada</taxon>
        <taxon>Parabasalia</taxon>
        <taxon>Tritrichomonadida</taxon>
        <taxon>Tritrichomonadidae</taxon>
        <taxon>Tritrichomonas</taxon>
    </lineage>
</organism>
<feature type="region of interest" description="Disordered" evidence="1">
    <location>
        <begin position="202"/>
        <end position="237"/>
    </location>
</feature>
<evidence type="ECO:0000313" key="3">
    <source>
        <dbReference type="Proteomes" id="UP000179807"/>
    </source>
</evidence>
<reference evidence="2" key="1">
    <citation type="submission" date="2016-10" db="EMBL/GenBank/DDBJ databases">
        <authorList>
            <person name="Benchimol M."/>
            <person name="Almeida L.G."/>
            <person name="Vasconcelos A.T."/>
            <person name="Perreira-Neves A."/>
            <person name="Rosa I.A."/>
            <person name="Tasca T."/>
            <person name="Bogo M.R."/>
            <person name="de Souza W."/>
        </authorList>
    </citation>
    <scope>NUCLEOTIDE SEQUENCE [LARGE SCALE GENOMIC DNA]</scope>
    <source>
        <strain evidence="2">K</strain>
    </source>
</reference>
<dbReference type="VEuPathDB" id="TrichDB:TRFO_26621"/>
<name>A0A1J4K773_9EUKA</name>
<feature type="region of interest" description="Disordered" evidence="1">
    <location>
        <begin position="31"/>
        <end position="94"/>
    </location>
</feature>
<dbReference type="RefSeq" id="XP_068358692.1">
    <property type="nucleotide sequence ID" value="XM_068505057.1"/>
</dbReference>
<evidence type="ECO:0000256" key="1">
    <source>
        <dbReference type="SAM" id="MobiDB-lite"/>
    </source>
</evidence>
<feature type="region of interest" description="Disordered" evidence="1">
    <location>
        <begin position="289"/>
        <end position="327"/>
    </location>
</feature>
<comment type="caution">
    <text evidence="2">The sequence shown here is derived from an EMBL/GenBank/DDBJ whole genome shotgun (WGS) entry which is preliminary data.</text>
</comment>
<dbReference type="AlphaFoldDB" id="A0A1J4K773"/>
<proteinExistence type="predicted"/>
<evidence type="ECO:0000313" key="2">
    <source>
        <dbReference type="EMBL" id="OHT05556.1"/>
    </source>
</evidence>
<protein>
    <submittedName>
        <fullName evidence="2">Uncharacterized protein</fullName>
    </submittedName>
</protein>
<gene>
    <name evidence="2" type="ORF">TRFO_26621</name>
</gene>
<keyword evidence="3" id="KW-1185">Reference proteome</keyword>
<feature type="compositionally biased region" description="Polar residues" evidence="1">
    <location>
        <begin position="203"/>
        <end position="213"/>
    </location>
</feature>
<sequence>MNWRDNLITESQTLDFDRSIAFGIRKSPCSERRQTKSSCHQDLTENISPNSPTSKRVITDPMSSNKNAPFRRSNLTNPSNKTSNGKSPNNNCEEPPQIINLLAENCRIKLTERIHGCNLQQPQNPNGVARKKNIVPILNLDPHEPQRVRCVHFFPEQGDTVPRHAQVFNIDAAIEQYNEKIAIRQEFAISYAEMVCCEPPSPRQSQYASTAQRSAPKLTFDRKPKQNTPTLPIKQPNKRQIKVNQVRNENRSDFRCDGRVDYKIDGSRNDLRNEHRYDLNDALQVYKVGVPNPRKPTTPGNQFKKCPPISKLSRDGPRSAPKRYRSQTSKVVLDDIEIFPSTQLQPLPQFSQQPQPPAQPQYQSQFLTNLEYEAQYMASEIFKAGF</sequence>
<dbReference type="EMBL" id="MLAK01000753">
    <property type="protein sequence ID" value="OHT05556.1"/>
    <property type="molecule type" value="Genomic_DNA"/>
</dbReference>
<feature type="compositionally biased region" description="Polar residues" evidence="1">
    <location>
        <begin position="36"/>
        <end position="92"/>
    </location>
</feature>
<accession>A0A1J4K773</accession>
<dbReference type="GeneID" id="94839761"/>
<dbReference type="Proteomes" id="UP000179807">
    <property type="component" value="Unassembled WGS sequence"/>
</dbReference>